<keyword evidence="5" id="KW-0210">Decarboxylase</keyword>
<accession>W4VAK2</accession>
<evidence type="ECO:0000313" key="11">
    <source>
        <dbReference type="Proteomes" id="UP000019109"/>
    </source>
</evidence>
<dbReference type="InterPro" id="IPR001468">
    <property type="entry name" value="Indole-3-GlycerolPSynthase_CS"/>
</dbReference>
<evidence type="ECO:0000256" key="2">
    <source>
        <dbReference type="ARBA" id="ARBA00004696"/>
    </source>
</evidence>
<comment type="catalytic activity">
    <reaction evidence="1">
        <text>1-(2-carboxyphenylamino)-1-deoxy-D-ribulose 5-phosphate + H(+) = (1S,2R)-1-C-(indol-3-yl)glycerol 3-phosphate + CO2 + H2O</text>
        <dbReference type="Rhea" id="RHEA:23476"/>
        <dbReference type="ChEBI" id="CHEBI:15377"/>
        <dbReference type="ChEBI" id="CHEBI:15378"/>
        <dbReference type="ChEBI" id="CHEBI:16526"/>
        <dbReference type="ChEBI" id="CHEBI:58613"/>
        <dbReference type="ChEBI" id="CHEBI:58866"/>
        <dbReference type="EC" id="4.1.1.48"/>
    </reaction>
</comment>
<protein>
    <recommendedName>
        <fullName evidence="3">indole-3-glycerol-phosphate synthase</fullName>
        <ecNumber evidence="3">4.1.1.48</ecNumber>
    </recommendedName>
</protein>
<dbReference type="PROSITE" id="PS00614">
    <property type="entry name" value="IGPS"/>
    <property type="match status" value="1"/>
</dbReference>
<reference evidence="10" key="1">
    <citation type="journal article" date="2014" name="Genome Announc.">
        <title>Draft Genome Sequence of Clostridium straminisolvens Strain JCM 21531T, Isolated from a Cellulose-Degrading Bacterial Community.</title>
        <authorList>
            <person name="Yuki M."/>
            <person name="Oshima K."/>
            <person name="Suda W."/>
            <person name="Sakamoto M."/>
            <person name="Kitamura K."/>
            <person name="Iida T."/>
            <person name="Hattori M."/>
            <person name="Ohkuma M."/>
        </authorList>
    </citation>
    <scope>NUCLEOTIDE SEQUENCE [LARGE SCALE GENOMIC DNA]</scope>
    <source>
        <strain evidence="10">JCM 21531</strain>
    </source>
</reference>
<evidence type="ECO:0000256" key="7">
    <source>
        <dbReference type="ARBA" id="ARBA00023141"/>
    </source>
</evidence>
<feature type="domain" description="Indole-3-glycerol phosphate synthase" evidence="9">
    <location>
        <begin position="3"/>
        <end position="195"/>
    </location>
</feature>
<proteinExistence type="predicted"/>
<keyword evidence="4" id="KW-0028">Amino-acid biosynthesis</keyword>
<dbReference type="SUPFAM" id="SSF51366">
    <property type="entry name" value="Ribulose-phoshate binding barrel"/>
    <property type="match status" value="1"/>
</dbReference>
<dbReference type="EMBL" id="BAVR01000060">
    <property type="protein sequence ID" value="GAE90227.1"/>
    <property type="molecule type" value="Genomic_DNA"/>
</dbReference>
<dbReference type="InterPro" id="IPR013798">
    <property type="entry name" value="Indole-3-glycerol_P_synth_dom"/>
</dbReference>
<dbReference type="InterPro" id="IPR045186">
    <property type="entry name" value="Indole-3-glycerol_P_synth"/>
</dbReference>
<dbReference type="InterPro" id="IPR013785">
    <property type="entry name" value="Aldolase_TIM"/>
</dbReference>
<dbReference type="Pfam" id="PF00218">
    <property type="entry name" value="IGPS"/>
    <property type="match status" value="1"/>
</dbReference>
<keyword evidence="7" id="KW-0057">Aromatic amino acid biosynthesis</keyword>
<dbReference type="AlphaFoldDB" id="W4VAK2"/>
<keyword evidence="6" id="KW-0822">Tryptophan biosynthesis</keyword>
<dbReference type="GO" id="GO:0004425">
    <property type="term" value="F:indole-3-glycerol-phosphate synthase activity"/>
    <property type="evidence" value="ECO:0007669"/>
    <property type="project" value="UniProtKB-EC"/>
</dbReference>
<evidence type="ECO:0000256" key="3">
    <source>
        <dbReference type="ARBA" id="ARBA00012362"/>
    </source>
</evidence>
<evidence type="ECO:0000256" key="8">
    <source>
        <dbReference type="ARBA" id="ARBA00023239"/>
    </source>
</evidence>
<comment type="pathway">
    <text evidence="2">Amino-acid biosynthesis; L-tryptophan biosynthesis; L-tryptophan from chorismate: step 4/5.</text>
</comment>
<keyword evidence="8" id="KW-0456">Lyase</keyword>
<evidence type="ECO:0000256" key="1">
    <source>
        <dbReference type="ARBA" id="ARBA00001633"/>
    </source>
</evidence>
<dbReference type="GO" id="GO:0004640">
    <property type="term" value="F:phosphoribosylanthranilate isomerase activity"/>
    <property type="evidence" value="ECO:0007669"/>
    <property type="project" value="TreeGrafter"/>
</dbReference>
<dbReference type="Proteomes" id="UP000019109">
    <property type="component" value="Unassembled WGS sequence"/>
</dbReference>
<evidence type="ECO:0000259" key="9">
    <source>
        <dbReference type="Pfam" id="PF00218"/>
    </source>
</evidence>
<evidence type="ECO:0000256" key="6">
    <source>
        <dbReference type="ARBA" id="ARBA00022822"/>
    </source>
</evidence>
<keyword evidence="11" id="KW-1185">Reference proteome</keyword>
<dbReference type="CDD" id="cd00331">
    <property type="entry name" value="IGPS"/>
    <property type="match status" value="1"/>
</dbReference>
<dbReference type="UniPathway" id="UPA00035">
    <property type="reaction ID" value="UER00043"/>
</dbReference>
<sequence length="198" mass="22710">MILDEIVAQKRIQLNKDMSKISIEGWKQKIKRPGTHKPLDFYGALKNSGNISIIAEVKKASPSKGTIKEDFDPLKIAKEYIESEIQAISVLTERNFFKGDEEYLAKIRQFCPLPILRKDFIIDLWQVYESRYIGADAILLIVSLLSDEDLKKFQIVANILGLHCLVEVHDERELERALESGARIIGINNRTLGRLMWI</sequence>
<dbReference type="InterPro" id="IPR011060">
    <property type="entry name" value="RibuloseP-bd_barrel"/>
</dbReference>
<dbReference type="GO" id="GO:0000162">
    <property type="term" value="P:L-tryptophan biosynthetic process"/>
    <property type="evidence" value="ECO:0007669"/>
    <property type="project" value="UniProtKB-UniPathway"/>
</dbReference>
<dbReference type="EC" id="4.1.1.48" evidence="3"/>
<evidence type="ECO:0000256" key="4">
    <source>
        <dbReference type="ARBA" id="ARBA00022605"/>
    </source>
</evidence>
<name>W4VAK2_9FIRM</name>
<organism evidence="10 11">
    <name type="scientific">Acetivibrio straminisolvens JCM 21531</name>
    <dbReference type="NCBI Taxonomy" id="1294263"/>
    <lineage>
        <taxon>Bacteria</taxon>
        <taxon>Bacillati</taxon>
        <taxon>Bacillota</taxon>
        <taxon>Clostridia</taxon>
        <taxon>Eubacteriales</taxon>
        <taxon>Oscillospiraceae</taxon>
        <taxon>Acetivibrio</taxon>
    </lineage>
</organism>
<dbReference type="STRING" id="1294263.JCM21531_3818"/>
<evidence type="ECO:0000313" key="10">
    <source>
        <dbReference type="EMBL" id="GAE90227.1"/>
    </source>
</evidence>
<comment type="caution">
    <text evidence="10">The sequence shown here is derived from an EMBL/GenBank/DDBJ whole genome shotgun (WGS) entry which is preliminary data.</text>
</comment>
<dbReference type="PANTHER" id="PTHR22854">
    <property type="entry name" value="TRYPTOPHAN BIOSYNTHESIS PROTEIN"/>
    <property type="match status" value="1"/>
</dbReference>
<evidence type="ECO:0000256" key="5">
    <source>
        <dbReference type="ARBA" id="ARBA00022793"/>
    </source>
</evidence>
<dbReference type="Gene3D" id="3.20.20.70">
    <property type="entry name" value="Aldolase class I"/>
    <property type="match status" value="1"/>
</dbReference>
<dbReference type="PANTHER" id="PTHR22854:SF2">
    <property type="entry name" value="INDOLE-3-GLYCEROL-PHOSPHATE SYNTHASE"/>
    <property type="match status" value="1"/>
</dbReference>
<gene>
    <name evidence="10" type="ORF">JCM21531_3818</name>
</gene>